<evidence type="ECO:0000313" key="4">
    <source>
        <dbReference type="Proteomes" id="UP000199334"/>
    </source>
</evidence>
<gene>
    <name evidence="3" type="ORF">SAMN05216498_1481</name>
</gene>
<accession>A0A1G9YMZ8</accession>
<evidence type="ECO:0000256" key="1">
    <source>
        <dbReference type="SAM" id="Coils"/>
    </source>
</evidence>
<feature type="coiled-coil region" evidence="1">
    <location>
        <begin position="12"/>
        <end position="106"/>
    </location>
</feature>
<evidence type="ECO:0000256" key="2">
    <source>
        <dbReference type="SAM" id="MobiDB-lite"/>
    </source>
</evidence>
<dbReference type="RefSeq" id="WP_093855952.1">
    <property type="nucleotide sequence ID" value="NZ_BJVZ01000026.1"/>
</dbReference>
<protein>
    <submittedName>
        <fullName evidence="3">Uncharacterized protein</fullName>
    </submittedName>
</protein>
<name>A0A1G9YMZ8_9BACI</name>
<dbReference type="AlphaFoldDB" id="A0A1G9YMZ8"/>
<dbReference type="Proteomes" id="UP000199334">
    <property type="component" value="Unassembled WGS sequence"/>
</dbReference>
<sequence>MVQFKLYNVDEIESLKRQIKQYQTSLNQLKSNQLASHAEKLYDYQEQITNLERVIKTMQEEQEEQNVDQAGNDDLLKEIQLIKRSINDLENDMTIVKERVKKFNSDVLLEEIKDLLEQQQRTNTNTTGSNQRANQNQPSRNRQMQQPTSSFRQLQNFLSSSRQIELAPNNKKKI</sequence>
<reference evidence="3 4" key="1">
    <citation type="submission" date="2016-10" db="EMBL/GenBank/DDBJ databases">
        <authorList>
            <person name="de Groot N.N."/>
        </authorList>
    </citation>
    <scope>NUCLEOTIDE SEQUENCE [LARGE SCALE GENOMIC DNA]</scope>
    <source>
        <strain evidence="3 4">CGMCC 1.3442</strain>
    </source>
</reference>
<organism evidence="3 4">
    <name type="scientific">Tenuibacillus multivorans</name>
    <dbReference type="NCBI Taxonomy" id="237069"/>
    <lineage>
        <taxon>Bacteria</taxon>
        <taxon>Bacillati</taxon>
        <taxon>Bacillota</taxon>
        <taxon>Bacilli</taxon>
        <taxon>Bacillales</taxon>
        <taxon>Bacillaceae</taxon>
        <taxon>Tenuibacillus</taxon>
    </lineage>
</organism>
<dbReference type="EMBL" id="FNIG01000002">
    <property type="protein sequence ID" value="SDN10412.1"/>
    <property type="molecule type" value="Genomic_DNA"/>
</dbReference>
<proteinExistence type="predicted"/>
<dbReference type="OrthoDB" id="2969927at2"/>
<dbReference type="STRING" id="237069.SAMN05216498_1481"/>
<evidence type="ECO:0000313" key="3">
    <source>
        <dbReference type="EMBL" id="SDN10412.1"/>
    </source>
</evidence>
<keyword evidence="4" id="KW-1185">Reference proteome</keyword>
<feature type="region of interest" description="Disordered" evidence="2">
    <location>
        <begin position="121"/>
        <end position="151"/>
    </location>
</feature>
<keyword evidence="1" id="KW-0175">Coiled coil</keyword>